<accession>A0A9D0ZP14</accession>
<dbReference type="Proteomes" id="UP000824260">
    <property type="component" value="Unassembled WGS sequence"/>
</dbReference>
<dbReference type="SUPFAM" id="SSF81301">
    <property type="entry name" value="Nucleotidyltransferase"/>
    <property type="match status" value="1"/>
</dbReference>
<dbReference type="Pfam" id="PF01909">
    <property type="entry name" value="NTP_transf_2"/>
    <property type="match status" value="1"/>
</dbReference>
<proteinExistence type="predicted"/>
<protein>
    <submittedName>
        <fullName evidence="2">Nucleotidyltransferase domain-containing protein</fullName>
    </submittedName>
</protein>
<dbReference type="Gene3D" id="3.30.460.10">
    <property type="entry name" value="Beta Polymerase, domain 2"/>
    <property type="match status" value="1"/>
</dbReference>
<dbReference type="InterPro" id="IPR002934">
    <property type="entry name" value="Polymerase_NTP_transf_dom"/>
</dbReference>
<reference evidence="2" key="1">
    <citation type="submission" date="2020-10" db="EMBL/GenBank/DDBJ databases">
        <authorList>
            <person name="Gilroy R."/>
        </authorList>
    </citation>
    <scope>NUCLEOTIDE SEQUENCE</scope>
    <source>
        <strain evidence="2">ChiSjej6B24-2974</strain>
    </source>
</reference>
<dbReference type="GO" id="GO:0016779">
    <property type="term" value="F:nucleotidyltransferase activity"/>
    <property type="evidence" value="ECO:0007669"/>
    <property type="project" value="InterPro"/>
</dbReference>
<dbReference type="PANTHER" id="PTHR33933">
    <property type="entry name" value="NUCLEOTIDYLTRANSFERASE"/>
    <property type="match status" value="1"/>
</dbReference>
<evidence type="ECO:0000313" key="3">
    <source>
        <dbReference type="Proteomes" id="UP000824260"/>
    </source>
</evidence>
<feature type="domain" description="Polymerase nucleotidyl transferase" evidence="1">
    <location>
        <begin position="35"/>
        <end position="70"/>
    </location>
</feature>
<dbReference type="AlphaFoldDB" id="A0A9D0ZP14"/>
<reference evidence="2" key="2">
    <citation type="journal article" date="2021" name="PeerJ">
        <title>Extensive microbial diversity within the chicken gut microbiome revealed by metagenomics and culture.</title>
        <authorList>
            <person name="Gilroy R."/>
            <person name="Ravi A."/>
            <person name="Getino M."/>
            <person name="Pursley I."/>
            <person name="Horton D.L."/>
            <person name="Alikhan N.F."/>
            <person name="Baker D."/>
            <person name="Gharbi K."/>
            <person name="Hall N."/>
            <person name="Watson M."/>
            <person name="Adriaenssens E.M."/>
            <person name="Foster-Nyarko E."/>
            <person name="Jarju S."/>
            <person name="Secka A."/>
            <person name="Antonio M."/>
            <person name="Oren A."/>
            <person name="Chaudhuri R.R."/>
            <person name="La Ragione R."/>
            <person name="Hildebrand F."/>
            <person name="Pallen M.J."/>
        </authorList>
    </citation>
    <scope>NUCLEOTIDE SEQUENCE</scope>
    <source>
        <strain evidence="2">ChiSjej6B24-2974</strain>
    </source>
</reference>
<sequence>MKTVERSLIMCSREALDQLLLKLYAQLEGLFGEHLKTVVLFGSYARGDAGEGSDVDVLVLVDLPRREIVNYRRSVASIAGEYLFSDGLLLSLLLENETFFEQNCRILPFYQNIVREGRTFGREVRKNPHKSIL</sequence>
<dbReference type="EMBL" id="DVFZ01000078">
    <property type="protein sequence ID" value="HIQ82996.1"/>
    <property type="molecule type" value="Genomic_DNA"/>
</dbReference>
<organism evidence="2 3">
    <name type="scientific">Candidatus Pullichristensenella stercorigallinarum</name>
    <dbReference type="NCBI Taxonomy" id="2840909"/>
    <lineage>
        <taxon>Bacteria</taxon>
        <taxon>Bacillati</taxon>
        <taxon>Bacillota</taxon>
        <taxon>Clostridia</taxon>
        <taxon>Candidatus Pullichristensenella</taxon>
    </lineage>
</organism>
<evidence type="ECO:0000313" key="2">
    <source>
        <dbReference type="EMBL" id="HIQ82996.1"/>
    </source>
</evidence>
<dbReference type="CDD" id="cd05403">
    <property type="entry name" value="NT_KNTase_like"/>
    <property type="match status" value="1"/>
</dbReference>
<dbReference type="InterPro" id="IPR052548">
    <property type="entry name" value="Type_VII_TA_antitoxin"/>
</dbReference>
<dbReference type="InterPro" id="IPR043519">
    <property type="entry name" value="NT_sf"/>
</dbReference>
<dbReference type="PANTHER" id="PTHR33933:SF1">
    <property type="entry name" value="PROTEIN ADENYLYLTRANSFERASE MNTA-RELATED"/>
    <property type="match status" value="1"/>
</dbReference>
<comment type="caution">
    <text evidence="2">The sequence shown here is derived from an EMBL/GenBank/DDBJ whole genome shotgun (WGS) entry which is preliminary data.</text>
</comment>
<evidence type="ECO:0000259" key="1">
    <source>
        <dbReference type="Pfam" id="PF01909"/>
    </source>
</evidence>
<name>A0A9D0ZP14_9FIRM</name>
<gene>
    <name evidence="2" type="ORF">IAA52_07820</name>
</gene>